<sequence length="118" mass="12442">MDAPETEPRDMIMPKYLWQVGYTQDGANGLLAEGGSGRRDAIVQAVESVGGTVESCYFAFGGHDLYVIGEVPDEVAAAALSIRTAASGAARTVTVTLLTPEQIDDAAKRPASYRPPGR</sequence>
<reference evidence="2" key="1">
    <citation type="submission" date="2016-10" db="EMBL/GenBank/DDBJ databases">
        <authorList>
            <person name="Varghese N."/>
            <person name="Submissions S."/>
        </authorList>
    </citation>
    <scope>NUCLEOTIDE SEQUENCE [LARGE SCALE GENOMIC DNA]</scope>
    <source>
        <strain evidence="2">DSM 44675</strain>
    </source>
</reference>
<dbReference type="Proteomes" id="UP000198677">
    <property type="component" value="Unassembled WGS sequence"/>
</dbReference>
<proteinExistence type="predicted"/>
<keyword evidence="2" id="KW-1185">Reference proteome</keyword>
<name>A0A1H7WL87_9NOCA</name>
<organism evidence="1 2">
    <name type="scientific">Rhodococcus maanshanensis</name>
    <dbReference type="NCBI Taxonomy" id="183556"/>
    <lineage>
        <taxon>Bacteria</taxon>
        <taxon>Bacillati</taxon>
        <taxon>Actinomycetota</taxon>
        <taxon>Actinomycetes</taxon>
        <taxon>Mycobacteriales</taxon>
        <taxon>Nocardiaceae</taxon>
        <taxon>Rhodococcus</taxon>
    </lineage>
</organism>
<dbReference type="InterPro" id="IPR014845">
    <property type="entry name" value="GYD/TTHA1554"/>
</dbReference>
<dbReference type="Pfam" id="PF08734">
    <property type="entry name" value="GYD"/>
    <property type="match status" value="1"/>
</dbReference>
<gene>
    <name evidence="1" type="ORF">SAMN05444583_12757</name>
</gene>
<dbReference type="AlphaFoldDB" id="A0A1H7WL87"/>
<accession>A0A1H7WL87</accession>
<evidence type="ECO:0000313" key="1">
    <source>
        <dbReference type="EMBL" id="SEM22124.1"/>
    </source>
</evidence>
<evidence type="ECO:0000313" key="2">
    <source>
        <dbReference type="Proteomes" id="UP000198677"/>
    </source>
</evidence>
<dbReference type="EMBL" id="FOAW01000027">
    <property type="protein sequence ID" value="SEM22124.1"/>
    <property type="molecule type" value="Genomic_DNA"/>
</dbReference>
<protein>
    <submittedName>
        <fullName evidence="1">Uncharacterized protein, contains GYD domain</fullName>
    </submittedName>
</protein>